<dbReference type="Proteomes" id="UP000654573">
    <property type="component" value="Unassembled WGS sequence"/>
</dbReference>
<protein>
    <submittedName>
        <fullName evidence="1">Uncharacterized protein</fullName>
    </submittedName>
</protein>
<evidence type="ECO:0000313" key="2">
    <source>
        <dbReference type="Proteomes" id="UP000654573"/>
    </source>
</evidence>
<comment type="caution">
    <text evidence="1">The sequence shown here is derived from an EMBL/GenBank/DDBJ whole genome shotgun (WGS) entry which is preliminary data.</text>
</comment>
<reference evidence="1 2" key="1">
    <citation type="submission" date="2020-08" db="EMBL/GenBank/DDBJ databases">
        <title>Genome public.</title>
        <authorList>
            <person name="Liu C."/>
            <person name="Sun Q."/>
        </authorList>
    </citation>
    <scope>NUCLEOTIDE SEQUENCE [LARGE SCALE GENOMIC DNA]</scope>
    <source>
        <strain evidence="1 2">NSJ-34</strain>
    </source>
</reference>
<organism evidence="1 2">
    <name type="scientific">Blautia celeris</name>
    <dbReference type="NCBI Taxonomy" id="2763026"/>
    <lineage>
        <taxon>Bacteria</taxon>
        <taxon>Bacillati</taxon>
        <taxon>Bacillota</taxon>
        <taxon>Clostridia</taxon>
        <taxon>Lachnospirales</taxon>
        <taxon>Lachnospiraceae</taxon>
        <taxon>Blautia</taxon>
    </lineage>
</organism>
<dbReference type="EMBL" id="JACOOU010000018">
    <property type="protein sequence ID" value="MBC5675595.1"/>
    <property type="molecule type" value="Genomic_DNA"/>
</dbReference>
<sequence>MWKIKIEYDDKSRISLTGKGKDISLELAWKYYDLYVAGRKCKAAYQQYPKKDHPGITLQDKIRELEEAKS</sequence>
<proteinExistence type="predicted"/>
<evidence type="ECO:0000313" key="1">
    <source>
        <dbReference type="EMBL" id="MBC5675595.1"/>
    </source>
</evidence>
<name>A0ABR7FLV6_9FIRM</name>
<gene>
    <name evidence="1" type="ORF">H8S76_25520</name>
</gene>
<keyword evidence="2" id="KW-1185">Reference proteome</keyword>
<accession>A0ABR7FLV6</accession>
<dbReference type="RefSeq" id="WP_186971166.1">
    <property type="nucleotide sequence ID" value="NZ_JACOOU010000018.1"/>
</dbReference>